<evidence type="ECO:0000313" key="3">
    <source>
        <dbReference type="Proteomes" id="UP001207408"/>
    </source>
</evidence>
<name>A0AAE3MD44_9BACT</name>
<evidence type="ECO:0000313" key="2">
    <source>
        <dbReference type="EMBL" id="MCW3805728.1"/>
    </source>
</evidence>
<keyword evidence="3" id="KW-1185">Reference proteome</keyword>
<reference evidence="2" key="1">
    <citation type="submission" date="2022-10" db="EMBL/GenBank/DDBJ databases">
        <authorList>
            <person name="Yu W.X."/>
        </authorList>
    </citation>
    <scope>NUCLEOTIDE SEQUENCE</scope>
    <source>
        <strain evidence="2">D04</strain>
    </source>
</reference>
<protein>
    <submittedName>
        <fullName evidence="2">KAP family NTPase</fullName>
    </submittedName>
</protein>
<dbReference type="InterPro" id="IPR027417">
    <property type="entry name" value="P-loop_NTPase"/>
</dbReference>
<dbReference type="InterPro" id="IPR052754">
    <property type="entry name" value="NTPase_KAP_P-loop"/>
</dbReference>
<dbReference type="PANTHER" id="PTHR22674:SF6">
    <property type="entry name" value="NTPASE KAP FAMILY P-LOOP DOMAIN-CONTAINING PROTEIN 1"/>
    <property type="match status" value="1"/>
</dbReference>
<gene>
    <name evidence="2" type="ORF">OM074_08810</name>
</gene>
<proteinExistence type="predicted"/>
<accession>A0AAE3MD44</accession>
<sequence>MNLRHNDLYINPDNPFENCQLDRKQFALILTQIITNYTCGFVLGLNSTWGTGKTTFVKMWQQHLKNEGFKTLYYNAWENDFEKDVFVALISELEQLMDKKTEQSFKNILKKAAPLTKKIATAADKALVEKHIGKGFAQEAVNALSETAITGLEKQLKSYTNRKRGIKEFRKQLESFVKDSTQNTPIVFFIDEMDRCRPDYSVEVLEQIKHLFSVKGIVSILAMDKVQLGHSIRGVYGSDLIDADEYLRRFIDIEYSLPKPNPGVFTNYLFDYFQLDSFFDVNKPRYYSDSYNDKKLFIEIFTKLFESKSVPLRGQEKIFAQTKLILSSFDREHIVFPHLLVFLIFIKSYYPDLYTKTRDRSTPPFELLWAIEEIVNPLIKEDRYHKFLSLEAHYLYFYNNWYVGDNRKSKIFNEDSKLKFNIKYPIKGAGDDFEKIVKAITNKDYSYISIDFLINKIDLTDQIKV</sequence>
<dbReference type="EMBL" id="JAPDPI010000015">
    <property type="protein sequence ID" value="MCW3805728.1"/>
    <property type="molecule type" value="Genomic_DNA"/>
</dbReference>
<organism evidence="2 3">
    <name type="scientific">Plebeiibacterium marinum</name>
    <dbReference type="NCBI Taxonomy" id="2992111"/>
    <lineage>
        <taxon>Bacteria</taxon>
        <taxon>Pseudomonadati</taxon>
        <taxon>Bacteroidota</taxon>
        <taxon>Bacteroidia</taxon>
        <taxon>Marinilabiliales</taxon>
        <taxon>Marinilabiliaceae</taxon>
        <taxon>Plebeiibacterium</taxon>
    </lineage>
</organism>
<dbReference type="SUPFAM" id="SSF52540">
    <property type="entry name" value="P-loop containing nucleoside triphosphate hydrolases"/>
    <property type="match status" value="1"/>
</dbReference>
<feature type="domain" description="KAP NTPase" evidence="1">
    <location>
        <begin position="24"/>
        <end position="271"/>
    </location>
</feature>
<dbReference type="Gene3D" id="3.40.50.300">
    <property type="entry name" value="P-loop containing nucleotide triphosphate hydrolases"/>
    <property type="match status" value="1"/>
</dbReference>
<dbReference type="InterPro" id="IPR011646">
    <property type="entry name" value="KAP_P-loop"/>
</dbReference>
<dbReference type="Proteomes" id="UP001207408">
    <property type="component" value="Unassembled WGS sequence"/>
</dbReference>
<comment type="caution">
    <text evidence="2">The sequence shown here is derived from an EMBL/GenBank/DDBJ whole genome shotgun (WGS) entry which is preliminary data.</text>
</comment>
<dbReference type="AlphaFoldDB" id="A0AAE3MD44"/>
<dbReference type="Pfam" id="PF07693">
    <property type="entry name" value="KAP_NTPase"/>
    <property type="match status" value="1"/>
</dbReference>
<dbReference type="PANTHER" id="PTHR22674">
    <property type="entry name" value="NTPASE, KAP FAMILY P-LOOP DOMAIN-CONTAINING 1"/>
    <property type="match status" value="1"/>
</dbReference>
<dbReference type="RefSeq" id="WP_301199094.1">
    <property type="nucleotide sequence ID" value="NZ_JAPDPI010000015.1"/>
</dbReference>
<evidence type="ECO:0000259" key="1">
    <source>
        <dbReference type="Pfam" id="PF07693"/>
    </source>
</evidence>